<gene>
    <name evidence="2" type="ORF">LMG27198_30000</name>
</gene>
<dbReference type="Pfam" id="PF20106">
    <property type="entry name" value="DUF6496"/>
    <property type="match status" value="1"/>
</dbReference>
<feature type="region of interest" description="Disordered" evidence="1">
    <location>
        <begin position="46"/>
        <end position="100"/>
    </location>
</feature>
<evidence type="ECO:0000313" key="2">
    <source>
        <dbReference type="EMBL" id="GLI94008.1"/>
    </source>
</evidence>
<accession>A0A9W6GW35</accession>
<feature type="compositionally biased region" description="Basic and acidic residues" evidence="1">
    <location>
        <begin position="60"/>
        <end position="89"/>
    </location>
</feature>
<keyword evidence="3" id="KW-1185">Reference proteome</keyword>
<reference evidence="2" key="1">
    <citation type="journal article" date="2023" name="Int. J. Syst. Evol. Microbiol.">
        <title>Methylocystis iwaonis sp. nov., a type II methane-oxidizing bacterium from surface soil of a rice paddy field in Japan, and emended description of the genus Methylocystis (ex Whittenbury et al. 1970) Bowman et al. 1993.</title>
        <authorList>
            <person name="Kaise H."/>
            <person name="Sawadogo J.B."/>
            <person name="Alam M.S."/>
            <person name="Ueno C."/>
            <person name="Dianou D."/>
            <person name="Shinjo R."/>
            <person name="Asakawa S."/>
        </authorList>
    </citation>
    <scope>NUCLEOTIDE SEQUENCE</scope>
    <source>
        <strain evidence="2">LMG27198</strain>
    </source>
</reference>
<dbReference type="Proteomes" id="UP001144323">
    <property type="component" value="Unassembled WGS sequence"/>
</dbReference>
<name>A0A9W6GW35_9HYPH</name>
<feature type="region of interest" description="Disordered" evidence="1">
    <location>
        <begin position="1"/>
        <end position="33"/>
    </location>
</feature>
<dbReference type="AlphaFoldDB" id="A0A9W6GW35"/>
<sequence length="100" mass="11072">MPKESESQKKTIRRVMHEYKHGELESGGAGGRVKNPRQAIAIALHEAGAANRESPQKNAENLRKTKEKERSGKTAEAGAEGREAQDRTLRGSRKKSDARH</sequence>
<dbReference type="EMBL" id="BSEC01000001">
    <property type="protein sequence ID" value="GLI94008.1"/>
    <property type="molecule type" value="Genomic_DNA"/>
</dbReference>
<feature type="compositionally biased region" description="Basic and acidic residues" evidence="1">
    <location>
        <begin position="1"/>
        <end position="24"/>
    </location>
</feature>
<evidence type="ECO:0000313" key="3">
    <source>
        <dbReference type="Proteomes" id="UP001144323"/>
    </source>
</evidence>
<evidence type="ECO:0000256" key="1">
    <source>
        <dbReference type="SAM" id="MobiDB-lite"/>
    </source>
</evidence>
<comment type="caution">
    <text evidence="2">The sequence shown here is derived from an EMBL/GenBank/DDBJ whole genome shotgun (WGS) entry which is preliminary data.</text>
</comment>
<dbReference type="InterPro" id="IPR045468">
    <property type="entry name" value="DUF6496"/>
</dbReference>
<dbReference type="RefSeq" id="WP_281804034.1">
    <property type="nucleotide sequence ID" value="NZ_BSEC01000001.1"/>
</dbReference>
<feature type="compositionally biased region" description="Basic residues" evidence="1">
    <location>
        <begin position="90"/>
        <end position="100"/>
    </location>
</feature>
<protein>
    <submittedName>
        <fullName evidence="2">Uncharacterized protein</fullName>
    </submittedName>
</protein>
<proteinExistence type="predicted"/>
<organism evidence="2 3">
    <name type="scientific">Methylocystis echinoides</name>
    <dbReference type="NCBI Taxonomy" id="29468"/>
    <lineage>
        <taxon>Bacteria</taxon>
        <taxon>Pseudomonadati</taxon>
        <taxon>Pseudomonadota</taxon>
        <taxon>Alphaproteobacteria</taxon>
        <taxon>Hyphomicrobiales</taxon>
        <taxon>Methylocystaceae</taxon>
        <taxon>Methylocystis</taxon>
    </lineage>
</organism>